<organism evidence="1 2">
    <name type="scientific">Prevotella pectinovora</name>
    <dbReference type="NCBI Taxonomy" id="1602169"/>
    <lineage>
        <taxon>Bacteria</taxon>
        <taxon>Pseudomonadati</taxon>
        <taxon>Bacteroidota</taxon>
        <taxon>Bacteroidia</taxon>
        <taxon>Bacteroidales</taxon>
        <taxon>Prevotellaceae</taxon>
        <taxon>Prevotella</taxon>
    </lineage>
</organism>
<sequence>MLGVLFSLTFAACDDDDDPVTHTDASVLVGGTFNGSMFDEDGNEKASDVVVTISKFEAENTQAITVKIASATLKMDQEAVFNVAKAGENRYTFGNGSAAAARNTGGVIEGNDLTVYTSLSSKFKFNATSSAKRYTIKAVKAGE</sequence>
<dbReference type="AlphaFoldDB" id="A0A0D0IZE2"/>
<keyword evidence="2" id="KW-1185">Reference proteome</keyword>
<dbReference type="EMBL" id="JXQK01000055">
    <property type="protein sequence ID" value="KIP62305.1"/>
    <property type="molecule type" value="Genomic_DNA"/>
</dbReference>
<proteinExistence type="predicted"/>
<gene>
    <name evidence="1" type="ORF">ST44_07415</name>
</gene>
<reference evidence="1 2" key="1">
    <citation type="submission" date="2015-01" db="EMBL/GenBank/DDBJ databases">
        <title>Comparative genomics of non-oral Prevotella species.</title>
        <authorList>
            <person name="Accetto T."/>
            <person name="Nograsek B."/>
            <person name="Avgustin G."/>
        </authorList>
    </citation>
    <scope>NUCLEOTIDE SEQUENCE [LARGE SCALE GENOMIC DNA]</scope>
    <source>
        <strain evidence="1 2">P5-119</strain>
    </source>
</reference>
<evidence type="ECO:0000313" key="2">
    <source>
        <dbReference type="Proteomes" id="UP000032046"/>
    </source>
</evidence>
<accession>A0A0D0IZE2</accession>
<evidence type="ECO:0000313" key="1">
    <source>
        <dbReference type="EMBL" id="KIP62305.1"/>
    </source>
</evidence>
<protein>
    <submittedName>
        <fullName evidence="1">Contig55, whole genome shotgun sequence</fullName>
    </submittedName>
</protein>
<dbReference type="Proteomes" id="UP000032046">
    <property type="component" value="Unassembled WGS sequence"/>
</dbReference>
<comment type="caution">
    <text evidence="1">The sequence shown here is derived from an EMBL/GenBank/DDBJ whole genome shotgun (WGS) entry which is preliminary data.</text>
</comment>
<name>A0A0D0IZE2_9BACT</name>
<dbReference type="STRING" id="1602171.ST44_07415"/>